<name>A0A7R9FV26_TIMSH</name>
<dbReference type="SUPFAM" id="SSF53098">
    <property type="entry name" value="Ribonuclease H-like"/>
    <property type="match status" value="1"/>
</dbReference>
<dbReference type="InterPro" id="IPR036397">
    <property type="entry name" value="RNaseH_sf"/>
</dbReference>
<evidence type="ECO:0008006" key="2">
    <source>
        <dbReference type="Google" id="ProtNLM"/>
    </source>
</evidence>
<sequence>MISPSSAVKLNTTSALANYATEAGLRGALSELGINFEGREHSGLCDARNTAHLAWRIVQDGGVLKITTNINTTLPNALVVLSCSTTEDGEI</sequence>
<dbReference type="PANTHER" id="PTHR23044">
    <property type="entry name" value="3'-5' EXONUCLEASE ERI1-RELATED"/>
    <property type="match status" value="1"/>
</dbReference>
<dbReference type="AlphaFoldDB" id="A0A7R9FV26"/>
<accession>A0A7R9FV26</accession>
<evidence type="ECO:0000313" key="1">
    <source>
        <dbReference type="EMBL" id="CAD7256152.1"/>
    </source>
</evidence>
<reference evidence="1" key="1">
    <citation type="submission" date="2020-11" db="EMBL/GenBank/DDBJ databases">
        <authorList>
            <person name="Tran Van P."/>
        </authorList>
    </citation>
    <scope>NUCLEOTIDE SEQUENCE</scope>
</reference>
<dbReference type="InterPro" id="IPR012337">
    <property type="entry name" value="RNaseH-like_sf"/>
</dbReference>
<dbReference type="GO" id="GO:0003676">
    <property type="term" value="F:nucleic acid binding"/>
    <property type="evidence" value="ECO:0007669"/>
    <property type="project" value="InterPro"/>
</dbReference>
<dbReference type="InterPro" id="IPR051274">
    <property type="entry name" value="3-5_Exoribonuclease"/>
</dbReference>
<dbReference type="Gene3D" id="3.30.420.10">
    <property type="entry name" value="Ribonuclease H-like superfamily/Ribonuclease H"/>
    <property type="match status" value="1"/>
</dbReference>
<gene>
    <name evidence="1" type="ORF">TSIB3V08_LOCUS442</name>
</gene>
<dbReference type="EMBL" id="OC000104">
    <property type="protein sequence ID" value="CAD7256152.1"/>
    <property type="molecule type" value="Genomic_DNA"/>
</dbReference>
<organism evidence="1">
    <name type="scientific">Timema shepardi</name>
    <name type="common">Walking stick</name>
    <dbReference type="NCBI Taxonomy" id="629360"/>
    <lineage>
        <taxon>Eukaryota</taxon>
        <taxon>Metazoa</taxon>
        <taxon>Ecdysozoa</taxon>
        <taxon>Arthropoda</taxon>
        <taxon>Hexapoda</taxon>
        <taxon>Insecta</taxon>
        <taxon>Pterygota</taxon>
        <taxon>Neoptera</taxon>
        <taxon>Polyneoptera</taxon>
        <taxon>Phasmatodea</taxon>
        <taxon>Timematodea</taxon>
        <taxon>Timematoidea</taxon>
        <taxon>Timematidae</taxon>
        <taxon>Timema</taxon>
    </lineage>
</organism>
<proteinExistence type="predicted"/>
<protein>
    <recommendedName>
        <fullName evidence="2">Exonuclease domain-containing protein</fullName>
    </recommendedName>
</protein>
<dbReference type="PANTHER" id="PTHR23044:SF61">
    <property type="entry name" value="3'-5' EXORIBONUCLEASE 1-RELATED"/>
    <property type="match status" value="1"/>
</dbReference>